<protein>
    <recommendedName>
        <fullName evidence="4">Lipoprotein</fullName>
    </recommendedName>
</protein>
<feature type="chain" id="PRO_5046544902" description="Lipoprotein" evidence="1">
    <location>
        <begin position="22"/>
        <end position="145"/>
    </location>
</feature>
<keyword evidence="3" id="KW-1185">Reference proteome</keyword>
<evidence type="ECO:0000256" key="1">
    <source>
        <dbReference type="SAM" id="SignalP"/>
    </source>
</evidence>
<dbReference type="Proteomes" id="UP000759298">
    <property type="component" value="Unassembled WGS sequence"/>
</dbReference>
<accession>A0ABS7PAF1</accession>
<sequence length="145" mass="15342">MRTLLSLTGVAAATLSLSACAPYPAEPGDTPPATGCPAYKARDFKAWIDTMPGPGARPTLHITGEVDMPTPGYSVKLVAGPADRMQPPGWRFQLDAKKPDGMVTQVITPTPVRFDGPTPYPQIREIIITCGGEALATIEDVPVVQ</sequence>
<dbReference type="PROSITE" id="PS51257">
    <property type="entry name" value="PROKAR_LIPOPROTEIN"/>
    <property type="match status" value="1"/>
</dbReference>
<evidence type="ECO:0000313" key="3">
    <source>
        <dbReference type="Proteomes" id="UP000759298"/>
    </source>
</evidence>
<organism evidence="2 3">
    <name type="scientific">Alteriqipengyuania abyssalis</name>
    <dbReference type="NCBI Taxonomy" id="2860200"/>
    <lineage>
        <taxon>Bacteria</taxon>
        <taxon>Pseudomonadati</taxon>
        <taxon>Pseudomonadota</taxon>
        <taxon>Alphaproteobacteria</taxon>
        <taxon>Sphingomonadales</taxon>
        <taxon>Erythrobacteraceae</taxon>
        <taxon>Alteriqipengyuania</taxon>
    </lineage>
</organism>
<keyword evidence="1" id="KW-0732">Signal</keyword>
<comment type="caution">
    <text evidence="2">The sequence shown here is derived from an EMBL/GenBank/DDBJ whole genome shotgun (WGS) entry which is preliminary data.</text>
</comment>
<evidence type="ECO:0008006" key="4">
    <source>
        <dbReference type="Google" id="ProtNLM"/>
    </source>
</evidence>
<feature type="signal peptide" evidence="1">
    <location>
        <begin position="1"/>
        <end position="21"/>
    </location>
</feature>
<dbReference type="EMBL" id="JAHWXP010000001">
    <property type="protein sequence ID" value="MBY8335682.1"/>
    <property type="molecule type" value="Genomic_DNA"/>
</dbReference>
<reference evidence="2 3" key="1">
    <citation type="submission" date="2021-07" db="EMBL/GenBank/DDBJ databases">
        <title>Alteriqipengyuania abyssalis NZ-12B nov, sp.nov isolated from deep sea sponge in pacific ocean.</title>
        <authorList>
            <person name="Tareen S."/>
            <person name="Wink J."/>
        </authorList>
    </citation>
    <scope>NUCLEOTIDE SEQUENCE [LARGE SCALE GENOMIC DNA]</scope>
    <source>
        <strain evidence="2 3">NZ-12B</strain>
    </source>
</reference>
<evidence type="ECO:0000313" key="2">
    <source>
        <dbReference type="EMBL" id="MBY8335682.1"/>
    </source>
</evidence>
<name>A0ABS7PAF1_9SPHN</name>
<gene>
    <name evidence="2" type="ORF">KYN89_01345</name>
</gene>
<proteinExistence type="predicted"/>
<dbReference type="RefSeq" id="WP_222823462.1">
    <property type="nucleotide sequence ID" value="NZ_JAHWXP010000001.1"/>
</dbReference>